<dbReference type="SMART" id="SM01295">
    <property type="entry name" value="K167R"/>
    <property type="match status" value="2"/>
</dbReference>
<feature type="region of interest" description="Disordered" evidence="7">
    <location>
        <begin position="649"/>
        <end position="674"/>
    </location>
</feature>
<evidence type="ECO:0000256" key="4">
    <source>
        <dbReference type="ARBA" id="ARBA00022843"/>
    </source>
</evidence>
<accession>A0ABM4EUV9</accession>
<feature type="compositionally biased region" description="Basic residues" evidence="7">
    <location>
        <begin position="618"/>
        <end position="628"/>
    </location>
</feature>
<feature type="compositionally biased region" description="Basic and acidic residues" evidence="7">
    <location>
        <begin position="2415"/>
        <end position="2426"/>
    </location>
</feature>
<keyword evidence="2" id="KW-1017">Isopeptide bond</keyword>
<dbReference type="Pfam" id="PF08065">
    <property type="entry name" value="KI67R"/>
    <property type="match status" value="2"/>
</dbReference>
<feature type="compositionally biased region" description="Basic and acidic residues" evidence="7">
    <location>
        <begin position="2284"/>
        <end position="2298"/>
    </location>
</feature>
<feature type="compositionally biased region" description="Polar residues" evidence="7">
    <location>
        <begin position="759"/>
        <end position="777"/>
    </location>
</feature>
<protein>
    <submittedName>
        <fullName evidence="10">Proliferation marker protein Ki-67</fullName>
    </submittedName>
</protein>
<feature type="compositionally biased region" description="Basic and acidic residues" evidence="7">
    <location>
        <begin position="2138"/>
        <end position="2150"/>
    </location>
</feature>
<feature type="compositionally biased region" description="Polar residues" evidence="7">
    <location>
        <begin position="2190"/>
        <end position="2200"/>
    </location>
</feature>
<feature type="compositionally biased region" description="Polar residues" evidence="7">
    <location>
        <begin position="1438"/>
        <end position="1447"/>
    </location>
</feature>
<feature type="compositionally biased region" description="Polar residues" evidence="7">
    <location>
        <begin position="2213"/>
        <end position="2227"/>
    </location>
</feature>
<proteinExistence type="predicted"/>
<evidence type="ECO:0000256" key="5">
    <source>
        <dbReference type="ARBA" id="ARBA00023242"/>
    </source>
</evidence>
<feature type="region of interest" description="Disordered" evidence="7">
    <location>
        <begin position="1012"/>
        <end position="1039"/>
    </location>
</feature>
<dbReference type="InterPro" id="IPR008984">
    <property type="entry name" value="SMAD_FHA_dom_sf"/>
</dbReference>
<dbReference type="InterPro" id="IPR029334">
    <property type="entry name" value="PP1-bd"/>
</dbReference>
<feature type="region of interest" description="Disordered" evidence="7">
    <location>
        <begin position="319"/>
        <end position="344"/>
    </location>
</feature>
<dbReference type="InterPro" id="IPR000253">
    <property type="entry name" value="FHA_dom"/>
</dbReference>
<evidence type="ECO:0000256" key="3">
    <source>
        <dbReference type="ARBA" id="ARBA00022553"/>
    </source>
</evidence>
<feature type="region of interest" description="Disordered" evidence="7">
    <location>
        <begin position="286"/>
        <end position="305"/>
    </location>
</feature>
<dbReference type="Gene3D" id="2.60.200.20">
    <property type="match status" value="1"/>
</dbReference>
<keyword evidence="5" id="KW-0539">Nucleus</keyword>
<dbReference type="PROSITE" id="PS50006">
    <property type="entry name" value="FHA_DOMAIN"/>
    <property type="match status" value="1"/>
</dbReference>
<feature type="compositionally biased region" description="Polar residues" evidence="7">
    <location>
        <begin position="287"/>
        <end position="302"/>
    </location>
</feature>
<dbReference type="SUPFAM" id="SSF49879">
    <property type="entry name" value="SMAD/FHA domain"/>
    <property type="match status" value="1"/>
</dbReference>
<feature type="region of interest" description="Disordered" evidence="7">
    <location>
        <begin position="1409"/>
        <end position="1507"/>
    </location>
</feature>
<feature type="region of interest" description="Disordered" evidence="7">
    <location>
        <begin position="135"/>
        <end position="165"/>
    </location>
</feature>
<evidence type="ECO:0000256" key="1">
    <source>
        <dbReference type="ARBA" id="ARBA00004123"/>
    </source>
</evidence>
<dbReference type="CDD" id="cd22673">
    <property type="entry name" value="FHA_Ki67"/>
    <property type="match status" value="1"/>
</dbReference>
<feature type="compositionally biased region" description="Basic and acidic residues" evidence="7">
    <location>
        <begin position="2392"/>
        <end position="2403"/>
    </location>
</feature>
<keyword evidence="4" id="KW-0832">Ubl conjugation</keyword>
<dbReference type="Pfam" id="PF15276">
    <property type="entry name" value="PP1_bind"/>
    <property type="match status" value="1"/>
</dbReference>
<evidence type="ECO:0000256" key="6">
    <source>
        <dbReference type="ARBA" id="ARBA00023306"/>
    </source>
</evidence>
<feature type="region of interest" description="Disordered" evidence="7">
    <location>
        <begin position="2024"/>
        <end position="2449"/>
    </location>
</feature>
<organism evidence="9 10">
    <name type="scientific">Apteryx mantelli</name>
    <name type="common">North Island brown kiwi</name>
    <dbReference type="NCBI Taxonomy" id="2696672"/>
    <lineage>
        <taxon>Eukaryota</taxon>
        <taxon>Metazoa</taxon>
        <taxon>Chordata</taxon>
        <taxon>Craniata</taxon>
        <taxon>Vertebrata</taxon>
        <taxon>Euteleostomi</taxon>
        <taxon>Archelosauria</taxon>
        <taxon>Archosauria</taxon>
        <taxon>Dinosauria</taxon>
        <taxon>Saurischia</taxon>
        <taxon>Theropoda</taxon>
        <taxon>Coelurosauria</taxon>
        <taxon>Aves</taxon>
        <taxon>Palaeognathae</taxon>
        <taxon>Apterygiformes</taxon>
        <taxon>Apterygidae</taxon>
        <taxon>Apteryx</taxon>
    </lineage>
</organism>
<evidence type="ECO:0000313" key="9">
    <source>
        <dbReference type="Proteomes" id="UP001652627"/>
    </source>
</evidence>
<dbReference type="InterPro" id="IPR012568">
    <property type="entry name" value="KI67R"/>
</dbReference>
<feature type="domain" description="FHA" evidence="8">
    <location>
        <begin position="27"/>
        <end position="77"/>
    </location>
</feature>
<gene>
    <name evidence="10" type="primary">MKI67</name>
</gene>
<feature type="region of interest" description="Disordered" evidence="7">
    <location>
        <begin position="1790"/>
        <end position="1831"/>
    </location>
</feature>
<feature type="compositionally biased region" description="Basic and acidic residues" evidence="7">
    <location>
        <begin position="581"/>
        <end position="611"/>
    </location>
</feature>
<feature type="compositionally biased region" description="Basic and acidic residues" evidence="7">
    <location>
        <begin position="1552"/>
        <end position="1565"/>
    </location>
</feature>
<sequence>MPLFGKIVVIKRNGTDGIHFPLTASSCLFGRKIECDIRIQLPQVSKEHCKIEVNENKEAILTNLSTVNPTQLNGGCFQQPVPLKHGDVLTIIDRSFRFEYPPQSTPRKRHSRSPKNETLQVLHVQQVAEVELLHKRTSGSKSLHDSDNTECEEQNAEENKQSTEENISKALPVKLLTPKSVYRIHRSSKKENEMSPFSKLYETLKHEIEVKKTQQKGNVSQQARKEDGKSVLLESSAQMSSSDYAYGLGSLTKEKETDVSETIEEYKVQQDVISSESNLIAAAGSATKKSFTRSPRTSASNEMSRDIGKKIHLQDHKEQNILGKSEGNEVATKPNKDNDGNAACSPKPCSIERLGYADKIKIYSSAKEIEQLAQTTAVTNAASVTSFSEIDKCVLSTPRSKRKSPRSRSISFAKEISGMGSVNIGTPTTQHDVLSECKTLPEISAEPQKEDLACRNDSLKQLPLAENTCLKQRRNSKQHTPGKSIKEEVLKEICDQANFVNSEERDSETPASLSNSKSPRRNIRRSKELSNKSVYSETLHSEELTAELASPASQKSSPGRKRGRPRTSGLLTTKALETDAVQDHHGETLDRKDSGTKEELAIKADQQKLDLEDASVLRPRRSSSKRRSGSATILKEDEVVSEMSISSLLAEEEESGNARGVSQKRRKSGDLLLQPLGKRKRVSFGGHLSPELFDKSLPPNSPLKRGAIPARLSLPFGNSPRAVLKKAQGLKRFAVQELSEHLPKEKVSPKNLLTRRSPAASSPVSGKATPNFTLSSPSPYTKGRFSVSRVTTPSPVAEEQDDVAKDVNTQEKNGAQVKTPNSFHINQDDKTFLTATANKLTRSAQLALKNTPSKRRSGAVAVINAKRRSGASSANLLVAKSWAEVVKLGVARPQAKAIKKSVLKGRSAKKITQSAETPERKVKGHFSTGHAESPATIVVGRAYTTTVRMAGQVPKVVRNPVLKQNMDMDESFTGMTEMFQTPEDKSGKRLPLSAVQKTDLTPTCTAVEVSELHTPEESGEMMVSPLNSSDASEQKQDSQDISRFLRDEESVKSMVDAISTNTPGKKEAMLEENVDMDSLLINPEKCTSRVKLGIKSRTPKQKLEPVEVLSGIKQLMKTPKQKPEPVEVLSGIKQLMKTPKQKPEPVEALSGVKQLMKTPKQKLEPVEALSGVKRLMRTPKQKLEPVEALSGVKRLMRTPKQKLEPVEVLSGVKQLMRTPKQKPEPVEALSGVKRLLRTPKQKLEPVEVLSGIKQLMRTPKQKLEPVEALSGVKQLMRTPKQKPEPIVDATAFKRLLKTPVEAVNDMAGVTLIKKTPKLKYQPVEDMIGVSRIFKTPKEKVEPVEDMFGISRLVRTPREKYQPVEDFVGLKKLMAEPRQKCSDFEVEYVGVKEMFDIPEEIEVRSINITDLEREDTIPPCTNSSHEYEDKGNNSEGEDSQQTISPSKDQSTKRQTRDRPRKTVHPISVKHHEKNLEEDVNLKESQALEKKSTRSTNLSHSLSTSVAKNLGRGKRTNRCVQEEIVSKRTDDEKAETVSFVELRGAAQRPRRGKKNEPTELKHQSESLECCDKDSSVLQKESANIKQTLQEYGVNDILITEDGQSIKTESMSSSVQNANCQLLQTEFKITGNKSNKGSIENNDEMLLSPRKTSRGEKKVETTEPVIPSKRVRRGKNDQVKQSPSEELHRTARKLRKDPSAKITQGDEQTFDKDIIETAPVEKSEIRTKHEIKVIEKRGKSLRNARKHLTEIRTEICRVAPENMQNVQETKETSAETVIETQSHMTNERKVCQGDEAENATEASERLKSESPFGETNKAPALETNRTRNRRVKKDSLDKKADEFVKDVNSLKVTVPKLKSETELEESSIKDSIGAACVQDMNDAAATAIPAADDDSVAHSCQKQTKNEQEVLKHQQIEILQESQTQINGTAFRRGRGKKVNFELEEANSKALGGKSLPGDDKGITYKDSQHDTSENTSSQVRRSRRKQVDSLPPTAYSTFAKKQALIEDHSKDETFVKDQDPALEATLSSTEENPLRWDKKGEVAVASQTTSSLSVRKKRGLPEGDDKKMTVKEDQNMALGNKTSRAKSNAAARDKRKKIDPAAEAKSSSSLQRKCGLSETDDKEESSNQEQNMPLETVSPAKEKPLGRGRGKETALMSHTTNHMSLRGRRGVPADKGREETLKKDHNVPLETVASSVKETQLQKGRRKEVALLLEATSSTSIQGKQSVSKESGRKNASGEAEILILENSASQEKMDLSKRNSRQKAKTVSFKSEEAGSTFLRKKHGLSKDVDQKDTLKEEENASLDNNSSQEEPRLLRNKRKKVEFVSEAATSTSLHDNGNLPENANTSKTQNTCLKSTDPEKNDPSRKGKEANLIPQTTSTSRRRKCQLPEDDLASKKLKSENAENRSLQKGKGKKTKEELDKGDRATRQTAGGTDRKTRSSTRTSTRTRQ</sequence>
<feature type="compositionally biased region" description="Low complexity" evidence="7">
    <location>
        <begin position="2440"/>
        <end position="2449"/>
    </location>
</feature>
<evidence type="ECO:0000259" key="8">
    <source>
        <dbReference type="PROSITE" id="PS50006"/>
    </source>
</evidence>
<evidence type="ECO:0000256" key="2">
    <source>
        <dbReference type="ARBA" id="ARBA00022499"/>
    </source>
</evidence>
<reference evidence="10" key="1">
    <citation type="submission" date="2025-08" db="UniProtKB">
        <authorList>
            <consortium name="RefSeq"/>
        </authorList>
    </citation>
    <scope>IDENTIFICATION</scope>
    <source>
        <tissue evidence="10">Blood</tissue>
    </source>
</reference>
<feature type="region of interest" description="Disordered" evidence="7">
    <location>
        <begin position="1542"/>
        <end position="1565"/>
    </location>
</feature>
<feature type="region of interest" description="Disordered" evidence="7">
    <location>
        <begin position="1669"/>
        <end position="1705"/>
    </location>
</feature>
<feature type="region of interest" description="Disordered" evidence="7">
    <location>
        <begin position="500"/>
        <end position="635"/>
    </location>
</feature>
<dbReference type="RefSeq" id="XP_067156482.1">
    <property type="nucleotide sequence ID" value="XM_067300381.1"/>
</dbReference>
<feature type="compositionally biased region" description="Basic and acidic residues" evidence="7">
    <location>
        <begin position="1671"/>
        <end position="1686"/>
    </location>
</feature>
<keyword evidence="9" id="KW-1185">Reference proteome</keyword>
<feature type="region of interest" description="Disordered" evidence="7">
    <location>
        <begin position="746"/>
        <end position="777"/>
    </location>
</feature>
<feature type="compositionally biased region" description="Basic residues" evidence="7">
    <location>
        <begin position="1457"/>
        <end position="1471"/>
    </location>
</feature>
<dbReference type="GeneID" id="106497568"/>
<feature type="compositionally biased region" description="Basic and acidic residues" evidence="7">
    <location>
        <begin position="2356"/>
        <end position="2369"/>
    </location>
</feature>
<name>A0ABM4EUV9_9AVES</name>
<evidence type="ECO:0000313" key="10">
    <source>
        <dbReference type="RefSeq" id="XP_067156482.1"/>
    </source>
</evidence>
<dbReference type="SMART" id="SM00240">
    <property type="entry name" value="FHA"/>
    <property type="match status" value="1"/>
</dbReference>
<dbReference type="Pfam" id="PF00498">
    <property type="entry name" value="FHA"/>
    <property type="match status" value="1"/>
</dbReference>
<dbReference type="PANTHER" id="PTHR21603:SF17">
    <property type="entry name" value="PROLIFERATION MARKER PROTEIN KI-67"/>
    <property type="match status" value="1"/>
</dbReference>
<feature type="region of interest" description="Disordered" evidence="7">
    <location>
        <begin position="909"/>
        <end position="928"/>
    </location>
</feature>
<comment type="subcellular location">
    <subcellularLocation>
        <location evidence="1">Nucleus</location>
    </subcellularLocation>
</comment>
<feature type="compositionally biased region" description="Basic and acidic residues" evidence="7">
    <location>
        <begin position="2057"/>
        <end position="2072"/>
    </location>
</feature>
<feature type="compositionally biased region" description="Polar residues" evidence="7">
    <location>
        <begin position="1492"/>
        <end position="1505"/>
    </location>
</feature>
<evidence type="ECO:0000256" key="7">
    <source>
        <dbReference type="SAM" id="MobiDB-lite"/>
    </source>
</evidence>
<keyword evidence="6" id="KW-0131">Cell cycle</keyword>
<feature type="compositionally biased region" description="Polar residues" evidence="7">
    <location>
        <begin position="2327"/>
        <end position="2354"/>
    </location>
</feature>
<dbReference type="Proteomes" id="UP001652627">
    <property type="component" value="Chromosome 7"/>
</dbReference>
<feature type="region of interest" description="Disordered" evidence="7">
    <location>
        <begin position="1944"/>
        <end position="1990"/>
    </location>
</feature>
<dbReference type="PANTHER" id="PTHR21603">
    <property type="entry name" value="ANTIGEN KI-67-LIKE PROTEIN"/>
    <property type="match status" value="1"/>
</dbReference>
<keyword evidence="3" id="KW-0597">Phosphoprotein</keyword>
<dbReference type="PROSITE" id="PS51257">
    <property type="entry name" value="PROKAR_LIPOPROTEIN"/>
    <property type="match status" value="1"/>
</dbReference>
<feature type="compositionally biased region" description="Basic and acidic residues" evidence="7">
    <location>
        <begin position="2169"/>
        <end position="2185"/>
    </location>
</feature>
<feature type="compositionally biased region" description="Basic and acidic residues" evidence="7">
    <location>
        <begin position="2030"/>
        <end position="2039"/>
    </location>
</feature>
<feature type="compositionally biased region" description="Basic and acidic residues" evidence="7">
    <location>
        <begin position="1472"/>
        <end position="1490"/>
    </location>
</feature>
<feature type="compositionally biased region" description="Basic and acidic residues" evidence="7">
    <location>
        <begin position="1954"/>
        <end position="1970"/>
    </location>
</feature>